<evidence type="ECO:0000313" key="2">
    <source>
        <dbReference type="Proteomes" id="UP000218231"/>
    </source>
</evidence>
<comment type="caution">
    <text evidence="1">The sequence shown here is derived from an EMBL/GenBank/DDBJ whole genome shotgun (WGS) entry which is preliminary data.</text>
</comment>
<organism evidence="1 2">
    <name type="scientific">Diploscapter pachys</name>
    <dbReference type="NCBI Taxonomy" id="2018661"/>
    <lineage>
        <taxon>Eukaryota</taxon>
        <taxon>Metazoa</taxon>
        <taxon>Ecdysozoa</taxon>
        <taxon>Nematoda</taxon>
        <taxon>Chromadorea</taxon>
        <taxon>Rhabditida</taxon>
        <taxon>Rhabditina</taxon>
        <taxon>Rhabditomorpha</taxon>
        <taxon>Rhabditoidea</taxon>
        <taxon>Rhabditidae</taxon>
        <taxon>Diploscapter</taxon>
    </lineage>
</organism>
<proteinExistence type="predicted"/>
<gene>
    <name evidence="1" type="ORF">WR25_12818</name>
</gene>
<sequence>MYRSDIDKGIYRNQPQGYYNQTWADYDPPPITAQPVSSFSSPYNAPQGLEKLQNINTVRIHQLYGFCDFISSISTKTRYKIHDESGNMASFPSEVITVLRPYKMFGGYCSGVCAGTDCCAQECDIFTQQGTVRLY</sequence>
<dbReference type="AlphaFoldDB" id="A0A2A2KXQ7"/>
<protein>
    <recommendedName>
        <fullName evidence="3">Phospholipid scramblase</fullName>
    </recommendedName>
</protein>
<name>A0A2A2KXQ7_9BILA</name>
<dbReference type="STRING" id="2018661.A0A2A2KXQ7"/>
<dbReference type="Proteomes" id="UP000218231">
    <property type="component" value="Unassembled WGS sequence"/>
</dbReference>
<keyword evidence="2" id="KW-1185">Reference proteome</keyword>
<dbReference type="EMBL" id="LIAE01007548">
    <property type="protein sequence ID" value="PAV78647.1"/>
    <property type="molecule type" value="Genomic_DNA"/>
</dbReference>
<accession>A0A2A2KXQ7</accession>
<reference evidence="1 2" key="1">
    <citation type="journal article" date="2017" name="Curr. Biol.">
        <title>Genome architecture and evolution of a unichromosomal asexual nematode.</title>
        <authorList>
            <person name="Fradin H."/>
            <person name="Zegar C."/>
            <person name="Gutwein M."/>
            <person name="Lucas J."/>
            <person name="Kovtun M."/>
            <person name="Corcoran D."/>
            <person name="Baugh L.R."/>
            <person name="Kiontke K."/>
            <person name="Gunsalus K."/>
            <person name="Fitch D.H."/>
            <person name="Piano F."/>
        </authorList>
    </citation>
    <scope>NUCLEOTIDE SEQUENCE [LARGE SCALE GENOMIC DNA]</scope>
    <source>
        <strain evidence="1">PF1309</strain>
    </source>
</reference>
<evidence type="ECO:0008006" key="3">
    <source>
        <dbReference type="Google" id="ProtNLM"/>
    </source>
</evidence>
<evidence type="ECO:0000313" key="1">
    <source>
        <dbReference type="EMBL" id="PAV78647.1"/>
    </source>
</evidence>